<evidence type="ECO:0000256" key="1">
    <source>
        <dbReference type="ARBA" id="ARBA00006216"/>
    </source>
</evidence>
<evidence type="ECO:0000259" key="4">
    <source>
        <dbReference type="PROSITE" id="PS50893"/>
    </source>
</evidence>
<keyword evidence="3" id="KW-0067">ATP-binding</keyword>
<gene>
    <name evidence="5" type="ORF">UY72_C0038G0010</name>
</gene>
<dbReference type="InterPro" id="IPR010230">
    <property type="entry name" value="FeS-cluster_ATPase_SufC"/>
</dbReference>
<comment type="similarity">
    <text evidence="1">Belongs to the ABC transporter superfamily. Ycf16 family.</text>
</comment>
<comment type="caution">
    <text evidence="5">The sequence shown here is derived from an EMBL/GenBank/DDBJ whole genome shotgun (WGS) entry which is preliminary data.</text>
</comment>
<dbReference type="AlphaFoldDB" id="A0A0G1XEE2"/>
<dbReference type="InterPro" id="IPR003439">
    <property type="entry name" value="ABC_transporter-like_ATP-bd"/>
</dbReference>
<dbReference type="PROSITE" id="PS00211">
    <property type="entry name" value="ABC_TRANSPORTER_1"/>
    <property type="match status" value="1"/>
</dbReference>
<dbReference type="PANTHER" id="PTHR43204">
    <property type="entry name" value="ABC TRANSPORTER I FAMILY MEMBER 6, CHLOROPLASTIC"/>
    <property type="match status" value="1"/>
</dbReference>
<keyword evidence="2" id="KW-0547">Nucleotide-binding</keyword>
<organism evidence="5 6">
    <name type="scientific">Candidatus Uhrbacteria bacterium GW2011_GWD2_52_7</name>
    <dbReference type="NCBI Taxonomy" id="1618989"/>
    <lineage>
        <taxon>Bacteria</taxon>
        <taxon>Candidatus Uhriibacteriota</taxon>
    </lineage>
</organism>
<name>A0A0G1XEE2_9BACT</name>
<dbReference type="Gene3D" id="3.40.50.300">
    <property type="entry name" value="P-loop containing nucleotide triphosphate hydrolases"/>
    <property type="match status" value="1"/>
</dbReference>
<reference evidence="5 6" key="1">
    <citation type="journal article" date="2015" name="Nature">
        <title>rRNA introns, odd ribosomes, and small enigmatic genomes across a large radiation of phyla.</title>
        <authorList>
            <person name="Brown C.T."/>
            <person name="Hug L.A."/>
            <person name="Thomas B.C."/>
            <person name="Sharon I."/>
            <person name="Castelle C.J."/>
            <person name="Singh A."/>
            <person name="Wilkins M.J."/>
            <person name="Williams K.H."/>
            <person name="Banfield J.F."/>
        </authorList>
    </citation>
    <scope>NUCLEOTIDE SEQUENCE [LARGE SCALE GENOMIC DNA]</scope>
</reference>
<dbReference type="InterPro" id="IPR027417">
    <property type="entry name" value="P-loop_NTPase"/>
</dbReference>
<dbReference type="PANTHER" id="PTHR43204:SF1">
    <property type="entry name" value="ABC TRANSPORTER I FAMILY MEMBER 6, CHLOROPLASTIC"/>
    <property type="match status" value="1"/>
</dbReference>
<dbReference type="SUPFAM" id="SSF52540">
    <property type="entry name" value="P-loop containing nucleoside triphosphate hydrolases"/>
    <property type="match status" value="1"/>
</dbReference>
<dbReference type="InterPro" id="IPR017871">
    <property type="entry name" value="ABC_transporter-like_CS"/>
</dbReference>
<proteinExistence type="inferred from homology"/>
<sequence length="218" mass="23442">MESTLNISHLTLARDGREVIRDCSFTVAPGELLAIVGPNGTGKSTLLQGIMGYANCERRQGSIILGDESLEELPMHERARRGVFLIHQEPPAIPGVTIAGAIRAQAEALRGSLSIPAIQSEIRAACARLGLDEQFSRRPLHDGLSGGEKKRAELLQMLVAKPRYVLVDELDSGLDVAMVEVAADVIRELRTQGVGFIIVSHNPAFLHGVAPTAELRLG</sequence>
<dbReference type="Proteomes" id="UP000034846">
    <property type="component" value="Unassembled WGS sequence"/>
</dbReference>
<feature type="domain" description="ABC transporter" evidence="4">
    <location>
        <begin position="5"/>
        <end position="217"/>
    </location>
</feature>
<dbReference type="GO" id="GO:0016887">
    <property type="term" value="F:ATP hydrolysis activity"/>
    <property type="evidence" value="ECO:0007669"/>
    <property type="project" value="InterPro"/>
</dbReference>
<dbReference type="SMART" id="SM00382">
    <property type="entry name" value="AAA"/>
    <property type="match status" value="1"/>
</dbReference>
<dbReference type="EMBL" id="LCRD01000038">
    <property type="protein sequence ID" value="KKW29613.1"/>
    <property type="molecule type" value="Genomic_DNA"/>
</dbReference>
<accession>A0A0G1XEE2</accession>
<dbReference type="PROSITE" id="PS50893">
    <property type="entry name" value="ABC_TRANSPORTER_2"/>
    <property type="match status" value="1"/>
</dbReference>
<evidence type="ECO:0000256" key="3">
    <source>
        <dbReference type="ARBA" id="ARBA00022840"/>
    </source>
</evidence>
<dbReference type="InterPro" id="IPR003593">
    <property type="entry name" value="AAA+_ATPase"/>
</dbReference>
<evidence type="ECO:0000313" key="6">
    <source>
        <dbReference type="Proteomes" id="UP000034846"/>
    </source>
</evidence>
<dbReference type="Pfam" id="PF00005">
    <property type="entry name" value="ABC_tran"/>
    <property type="match status" value="1"/>
</dbReference>
<evidence type="ECO:0000313" key="5">
    <source>
        <dbReference type="EMBL" id="KKW29613.1"/>
    </source>
</evidence>
<protein>
    <submittedName>
        <fullName evidence="5">Iron-regulated ABC transporter ATPase subunit SufC</fullName>
    </submittedName>
</protein>
<dbReference type="GO" id="GO:0005524">
    <property type="term" value="F:ATP binding"/>
    <property type="evidence" value="ECO:0007669"/>
    <property type="project" value="UniProtKB-KW"/>
</dbReference>
<evidence type="ECO:0000256" key="2">
    <source>
        <dbReference type="ARBA" id="ARBA00022741"/>
    </source>
</evidence>